<name>A0ACB6Q7G8_9PLEO</name>
<gene>
    <name evidence="1" type="ORF">BDR25DRAFT_330092</name>
</gene>
<dbReference type="EMBL" id="MU003563">
    <property type="protein sequence ID" value="KAF2462784.1"/>
    <property type="molecule type" value="Genomic_DNA"/>
</dbReference>
<sequence length="462" mass="50238">MVDVAVSTQLQQWSFEKSSLVRPERSDSSASSPDLYNHHDSETLRIDAPAVDHDTTALDPKETIFQERYLSSEEDLSPMDFSDSDFDDTASIHGLEKKCFSARKMSISRFEKGKSCDMAITVSYVSAGRPKVIELTPAPGSPIREAPQRSASLPLNQLPIAAINKLQKADAASRLSLNTTSSVRTQSRSQSRSRSPSPAVSVRRPSLGRLPFSNSSSKLNISDSSSFGDSSTRSNSPLTSDHSTRPASAAALSHPAPRSSLYVVSNARNSPLSPFPPLTPQSPGPHSFLSSDPYETTTTSAASPIIKSGPHKRLRSISQKLSLAKIAITPSKKWDSRINGKPVAMPPTPGTPFTPMTPMTAPPTSFSSPKNRLRRNSRISRPSSGRGPSPEIPPLPTTLYSESRSSKNIQKLVPRGANEREPTLELPPFPAEDSSGEMTMSSIKARRIRKRKSLMDFTKDLM</sequence>
<organism evidence="1 2">
    <name type="scientific">Lindgomyces ingoldianus</name>
    <dbReference type="NCBI Taxonomy" id="673940"/>
    <lineage>
        <taxon>Eukaryota</taxon>
        <taxon>Fungi</taxon>
        <taxon>Dikarya</taxon>
        <taxon>Ascomycota</taxon>
        <taxon>Pezizomycotina</taxon>
        <taxon>Dothideomycetes</taxon>
        <taxon>Pleosporomycetidae</taxon>
        <taxon>Pleosporales</taxon>
        <taxon>Lindgomycetaceae</taxon>
        <taxon>Lindgomyces</taxon>
    </lineage>
</organism>
<evidence type="ECO:0000313" key="1">
    <source>
        <dbReference type="EMBL" id="KAF2462784.1"/>
    </source>
</evidence>
<protein>
    <submittedName>
        <fullName evidence="1">Uncharacterized protein</fullName>
    </submittedName>
</protein>
<dbReference type="Proteomes" id="UP000799755">
    <property type="component" value="Unassembled WGS sequence"/>
</dbReference>
<keyword evidence="2" id="KW-1185">Reference proteome</keyword>
<accession>A0ACB6Q7G8</accession>
<evidence type="ECO:0000313" key="2">
    <source>
        <dbReference type="Proteomes" id="UP000799755"/>
    </source>
</evidence>
<comment type="caution">
    <text evidence="1">The sequence shown here is derived from an EMBL/GenBank/DDBJ whole genome shotgun (WGS) entry which is preliminary data.</text>
</comment>
<reference evidence="1" key="1">
    <citation type="journal article" date="2020" name="Stud. Mycol.">
        <title>101 Dothideomycetes genomes: a test case for predicting lifestyles and emergence of pathogens.</title>
        <authorList>
            <person name="Haridas S."/>
            <person name="Albert R."/>
            <person name="Binder M."/>
            <person name="Bloem J."/>
            <person name="Labutti K."/>
            <person name="Salamov A."/>
            <person name="Andreopoulos B."/>
            <person name="Baker S."/>
            <person name="Barry K."/>
            <person name="Bills G."/>
            <person name="Bluhm B."/>
            <person name="Cannon C."/>
            <person name="Castanera R."/>
            <person name="Culley D."/>
            <person name="Daum C."/>
            <person name="Ezra D."/>
            <person name="Gonzalez J."/>
            <person name="Henrissat B."/>
            <person name="Kuo A."/>
            <person name="Liang C."/>
            <person name="Lipzen A."/>
            <person name="Lutzoni F."/>
            <person name="Magnuson J."/>
            <person name="Mondo S."/>
            <person name="Nolan M."/>
            <person name="Ohm R."/>
            <person name="Pangilinan J."/>
            <person name="Park H.-J."/>
            <person name="Ramirez L."/>
            <person name="Alfaro M."/>
            <person name="Sun H."/>
            <person name="Tritt A."/>
            <person name="Yoshinaga Y."/>
            <person name="Zwiers L.-H."/>
            <person name="Turgeon B."/>
            <person name="Goodwin S."/>
            <person name="Spatafora J."/>
            <person name="Crous P."/>
            <person name="Grigoriev I."/>
        </authorList>
    </citation>
    <scope>NUCLEOTIDE SEQUENCE</scope>
    <source>
        <strain evidence="1">ATCC 200398</strain>
    </source>
</reference>
<proteinExistence type="predicted"/>